<evidence type="ECO:0000256" key="1">
    <source>
        <dbReference type="ARBA" id="ARBA00000900"/>
    </source>
</evidence>
<dbReference type="Gene3D" id="3.30.40.10">
    <property type="entry name" value="Zinc/RING finger domain, C3HC4 (zinc finger)"/>
    <property type="match status" value="1"/>
</dbReference>
<evidence type="ECO:0000313" key="17">
    <source>
        <dbReference type="EMBL" id="CAK1552626.1"/>
    </source>
</evidence>
<evidence type="ECO:0000313" key="18">
    <source>
        <dbReference type="Proteomes" id="UP001497472"/>
    </source>
</evidence>
<evidence type="ECO:0000256" key="2">
    <source>
        <dbReference type="ARBA" id="ARBA00004374"/>
    </source>
</evidence>
<gene>
    <name evidence="17" type="ORF">LNINA_LOCUS11658</name>
</gene>
<evidence type="ECO:0000259" key="16">
    <source>
        <dbReference type="PROSITE" id="PS50089"/>
    </source>
</evidence>
<evidence type="ECO:0000256" key="14">
    <source>
        <dbReference type="PROSITE-ProRule" id="PRU00175"/>
    </source>
</evidence>
<protein>
    <recommendedName>
        <fullName evidence="3">RING-type E3 ubiquitin transferase</fullName>
        <ecNumber evidence="3">2.3.2.27</ecNumber>
    </recommendedName>
</protein>
<keyword evidence="8" id="KW-0833">Ubl conjugation pathway</keyword>
<keyword evidence="11 15" id="KW-1133">Transmembrane helix</keyword>
<keyword evidence="5 15" id="KW-0812">Transmembrane</keyword>
<keyword evidence="4" id="KW-0808">Transferase</keyword>
<feature type="transmembrane region" description="Helical" evidence="15">
    <location>
        <begin position="233"/>
        <end position="253"/>
    </location>
</feature>
<dbReference type="InterPro" id="IPR013083">
    <property type="entry name" value="Znf_RING/FYVE/PHD"/>
</dbReference>
<dbReference type="GO" id="GO:0008270">
    <property type="term" value="F:zinc ion binding"/>
    <property type="evidence" value="ECO:0007669"/>
    <property type="project" value="UniProtKB-KW"/>
</dbReference>
<keyword evidence="10" id="KW-0862">Zinc</keyword>
<keyword evidence="13 15" id="KW-0472">Membrane</keyword>
<evidence type="ECO:0000256" key="15">
    <source>
        <dbReference type="SAM" id="Phobius"/>
    </source>
</evidence>
<evidence type="ECO:0000256" key="11">
    <source>
        <dbReference type="ARBA" id="ARBA00022989"/>
    </source>
</evidence>
<dbReference type="Proteomes" id="UP001497472">
    <property type="component" value="Unassembled WGS sequence"/>
</dbReference>
<evidence type="ECO:0000256" key="8">
    <source>
        <dbReference type="ARBA" id="ARBA00022786"/>
    </source>
</evidence>
<dbReference type="GO" id="GO:0005741">
    <property type="term" value="C:mitochondrial outer membrane"/>
    <property type="evidence" value="ECO:0007669"/>
    <property type="project" value="UniProtKB-SubCell"/>
</dbReference>
<sequence length="343" mass="38322">MDFLSEIIGEAVVLSIDSLILGFCVKQLSKCKHILNALQTAPVLDIDNNLKKEIQKYPNHVIPYVVVRGLVKPLGNPITSNYNQSVTGVIQRLTIKEHVIARTSAGFWSDQTRTIHEACNSTPFVLTDGKYSIEVVDALAAELLDLDVISDKFEPMSPGVIDHVWGFFSGVRQRGLQTMEEMLRDGSYITAIGELSRNNSGLKIQPPRDGLPLYLTTATKSSLLKRLASSRDLLRVFLVLFGAVAVIASGRIAHKYIKRRRRRVAEEHLKKQLAAGRKERRAQNRDRNLHDVQLCVVCTDNPKEIILLPCGHVCLCEDCSENIQDTCPVCRERIQSRAPAFIA</sequence>
<evidence type="ECO:0000256" key="10">
    <source>
        <dbReference type="ARBA" id="ARBA00022833"/>
    </source>
</evidence>
<dbReference type="CDD" id="cd16649">
    <property type="entry name" value="mRING-HC-C3HC5_CGRF1-like"/>
    <property type="match status" value="1"/>
</dbReference>
<dbReference type="AlphaFoldDB" id="A0AAV1JV69"/>
<keyword evidence="18" id="KW-1185">Reference proteome</keyword>
<dbReference type="Pfam" id="PF12483">
    <property type="entry name" value="GIDE"/>
    <property type="match status" value="1"/>
</dbReference>
<reference evidence="17 18" key="1">
    <citation type="submission" date="2023-11" db="EMBL/GenBank/DDBJ databases">
        <authorList>
            <person name="Okamura Y."/>
        </authorList>
    </citation>
    <scope>NUCLEOTIDE SEQUENCE [LARGE SCALE GENOMIC DNA]</scope>
</reference>
<evidence type="ECO:0000256" key="13">
    <source>
        <dbReference type="ARBA" id="ARBA00023136"/>
    </source>
</evidence>
<evidence type="ECO:0000256" key="7">
    <source>
        <dbReference type="ARBA" id="ARBA00022771"/>
    </source>
</evidence>
<keyword evidence="9" id="KW-1000">Mitochondrion outer membrane</keyword>
<organism evidence="17 18">
    <name type="scientific">Leptosia nina</name>
    <dbReference type="NCBI Taxonomy" id="320188"/>
    <lineage>
        <taxon>Eukaryota</taxon>
        <taxon>Metazoa</taxon>
        <taxon>Ecdysozoa</taxon>
        <taxon>Arthropoda</taxon>
        <taxon>Hexapoda</taxon>
        <taxon>Insecta</taxon>
        <taxon>Pterygota</taxon>
        <taxon>Neoptera</taxon>
        <taxon>Endopterygota</taxon>
        <taxon>Lepidoptera</taxon>
        <taxon>Glossata</taxon>
        <taxon>Ditrysia</taxon>
        <taxon>Papilionoidea</taxon>
        <taxon>Pieridae</taxon>
        <taxon>Pierinae</taxon>
        <taxon>Leptosia</taxon>
    </lineage>
</organism>
<comment type="caution">
    <text evidence="17">The sequence shown here is derived from an EMBL/GenBank/DDBJ whole genome shotgun (WGS) entry which is preliminary data.</text>
</comment>
<evidence type="ECO:0000256" key="3">
    <source>
        <dbReference type="ARBA" id="ARBA00012483"/>
    </source>
</evidence>
<dbReference type="EC" id="2.3.2.27" evidence="3"/>
<dbReference type="FunFam" id="1.10.1170.10:FF:000002">
    <property type="entry name" value="Baculoviral IAP repeat containing 7"/>
    <property type="match status" value="1"/>
</dbReference>
<dbReference type="GO" id="GO:0061630">
    <property type="term" value="F:ubiquitin protein ligase activity"/>
    <property type="evidence" value="ECO:0007669"/>
    <property type="project" value="UniProtKB-EC"/>
</dbReference>
<evidence type="ECO:0000256" key="5">
    <source>
        <dbReference type="ARBA" id="ARBA00022692"/>
    </source>
</evidence>
<dbReference type="PROSITE" id="PS50089">
    <property type="entry name" value="ZF_RING_2"/>
    <property type="match status" value="1"/>
</dbReference>
<dbReference type="Pfam" id="PF13920">
    <property type="entry name" value="zf-C3HC4_3"/>
    <property type="match status" value="1"/>
</dbReference>
<dbReference type="InterPro" id="IPR001841">
    <property type="entry name" value="Znf_RING"/>
</dbReference>
<accession>A0AAV1JV69</accession>
<evidence type="ECO:0000256" key="9">
    <source>
        <dbReference type="ARBA" id="ARBA00022787"/>
    </source>
</evidence>
<evidence type="ECO:0000256" key="6">
    <source>
        <dbReference type="ARBA" id="ARBA00022723"/>
    </source>
</evidence>
<dbReference type="PANTHER" id="PTHR12183">
    <property type="entry name" value="MITOCHONDRIAL UBIQUITIN LIGASE ACTIVATOR OF NFKB 1"/>
    <property type="match status" value="1"/>
</dbReference>
<dbReference type="GO" id="GO:0016567">
    <property type="term" value="P:protein ubiquitination"/>
    <property type="evidence" value="ECO:0007669"/>
    <property type="project" value="InterPro"/>
</dbReference>
<dbReference type="InterPro" id="IPR022170">
    <property type="entry name" value="MUL1-like"/>
</dbReference>
<keyword evidence="6" id="KW-0479">Metal-binding</keyword>
<dbReference type="InterPro" id="IPR051652">
    <property type="entry name" value="MDM2_MDM4_MUL1"/>
</dbReference>
<comment type="subcellular location">
    <subcellularLocation>
        <location evidence="2">Mitochondrion outer membrane</location>
        <topology evidence="2">Multi-pass membrane protein</topology>
    </subcellularLocation>
</comment>
<dbReference type="PANTHER" id="PTHR12183:SF32">
    <property type="entry name" value="MITOCHONDRIAL E3 UBIQUITIN PROTEIN LIGASE 1"/>
    <property type="match status" value="1"/>
</dbReference>
<keyword evidence="12" id="KW-0496">Mitochondrion</keyword>
<name>A0AAV1JV69_9NEOP</name>
<proteinExistence type="predicted"/>
<dbReference type="SMART" id="SM00184">
    <property type="entry name" value="RING"/>
    <property type="match status" value="1"/>
</dbReference>
<evidence type="ECO:0000256" key="12">
    <source>
        <dbReference type="ARBA" id="ARBA00023128"/>
    </source>
</evidence>
<comment type="catalytic activity">
    <reaction evidence="1">
        <text>S-ubiquitinyl-[E2 ubiquitin-conjugating enzyme]-L-cysteine + [acceptor protein]-L-lysine = [E2 ubiquitin-conjugating enzyme]-L-cysteine + N(6)-ubiquitinyl-[acceptor protein]-L-lysine.</text>
        <dbReference type="EC" id="2.3.2.27"/>
    </reaction>
</comment>
<dbReference type="SUPFAM" id="SSF57850">
    <property type="entry name" value="RING/U-box"/>
    <property type="match status" value="1"/>
</dbReference>
<feature type="domain" description="RING-type" evidence="16">
    <location>
        <begin position="295"/>
        <end position="331"/>
    </location>
</feature>
<dbReference type="EMBL" id="CAVLEF010000156">
    <property type="protein sequence ID" value="CAK1552626.1"/>
    <property type="molecule type" value="Genomic_DNA"/>
</dbReference>
<keyword evidence="7 14" id="KW-0863">Zinc-finger</keyword>
<evidence type="ECO:0000256" key="4">
    <source>
        <dbReference type="ARBA" id="ARBA00022679"/>
    </source>
</evidence>